<protein>
    <recommendedName>
        <fullName evidence="3">Esterase</fullName>
    </recommendedName>
</protein>
<dbReference type="EMBL" id="QZKU01000119">
    <property type="protein sequence ID" value="RJP17150.1"/>
    <property type="molecule type" value="Genomic_DNA"/>
</dbReference>
<dbReference type="InterPro" id="IPR050583">
    <property type="entry name" value="Mycobacterial_A85_antigen"/>
</dbReference>
<sequence length="404" mass="46862">MRPFRKWQGVFQSAVLFSLAIFLWPTEADGQQRHSYSARYGRRTNVQHGIFHSQQLNQDIEYSIYLPPSYYDQPQRCYPILYYIHGFDLRGKAHMDWVNWHLDATLDALITEGAVQEMIVVIPESFITGIVVDWGVPPERSMPVAVLTFPFRAVRGLFRSILDPTYFGSYLFIHRWNLEPADYAEVLIADFIPFIEKRYRAKEGVSHRAISGFSTGGYSSLSIAFRHPELFDSVSAHTPMLVPASPFSAEARDFFIEYDPQHVQHTTHQFIINLLKRIFINEETWDRHDPLTLASRQHLENLPTYIDVAELDKRGYDIGTSLLVQSLLERNVPVEFELVRGLPPHSNHTYPGYLNGRLIAELANGKTDEELNRFFNWRGVAPLINPDVQRIEYSLRFHSREFSQ</sequence>
<dbReference type="Proteomes" id="UP000265882">
    <property type="component" value="Unassembled WGS sequence"/>
</dbReference>
<gene>
    <name evidence="1" type="ORF">C4520_17380</name>
</gene>
<dbReference type="Gene3D" id="3.40.50.1820">
    <property type="entry name" value="alpha/beta hydrolase"/>
    <property type="match status" value="1"/>
</dbReference>
<evidence type="ECO:0008006" key="3">
    <source>
        <dbReference type="Google" id="ProtNLM"/>
    </source>
</evidence>
<dbReference type="PANTHER" id="PTHR48098">
    <property type="entry name" value="ENTEROCHELIN ESTERASE-RELATED"/>
    <property type="match status" value="1"/>
</dbReference>
<dbReference type="SUPFAM" id="SSF53474">
    <property type="entry name" value="alpha/beta-Hydrolases"/>
    <property type="match status" value="1"/>
</dbReference>
<reference evidence="1 2" key="1">
    <citation type="journal article" date="2017" name="ISME J.">
        <title>Energy and carbon metabolisms in a deep terrestrial subsurface fluid microbial community.</title>
        <authorList>
            <person name="Momper L."/>
            <person name="Jungbluth S.P."/>
            <person name="Lee M.D."/>
            <person name="Amend J.P."/>
        </authorList>
    </citation>
    <scope>NUCLEOTIDE SEQUENCE [LARGE SCALE GENOMIC DNA]</scope>
    <source>
        <strain evidence="1">SURF_5</strain>
    </source>
</reference>
<dbReference type="AlphaFoldDB" id="A0A3A4NIW1"/>
<name>A0A3A4NIW1_ABYX5</name>
<proteinExistence type="predicted"/>
<dbReference type="PANTHER" id="PTHR48098:SF1">
    <property type="entry name" value="DIACYLGLYCEROL ACYLTRANSFERASE_MYCOLYLTRANSFERASE AG85A"/>
    <property type="match status" value="1"/>
</dbReference>
<accession>A0A3A4NIW1</accession>
<comment type="caution">
    <text evidence="1">The sequence shown here is derived from an EMBL/GenBank/DDBJ whole genome shotgun (WGS) entry which is preliminary data.</text>
</comment>
<dbReference type="InterPro" id="IPR000801">
    <property type="entry name" value="Esterase-like"/>
</dbReference>
<organism evidence="1 2">
    <name type="scientific">Abyssobacteria bacterium (strain SURF_5)</name>
    <dbReference type="NCBI Taxonomy" id="2093360"/>
    <lineage>
        <taxon>Bacteria</taxon>
        <taxon>Pseudomonadati</taxon>
        <taxon>Candidatus Hydrogenedentota</taxon>
        <taxon>Candidatus Abyssobacteria</taxon>
    </lineage>
</organism>
<dbReference type="InterPro" id="IPR029058">
    <property type="entry name" value="AB_hydrolase_fold"/>
</dbReference>
<dbReference type="Pfam" id="PF00756">
    <property type="entry name" value="Esterase"/>
    <property type="match status" value="2"/>
</dbReference>
<evidence type="ECO:0000313" key="2">
    <source>
        <dbReference type="Proteomes" id="UP000265882"/>
    </source>
</evidence>
<evidence type="ECO:0000313" key="1">
    <source>
        <dbReference type="EMBL" id="RJP17150.1"/>
    </source>
</evidence>